<name>A0A0S1XBD9_THEBA</name>
<dbReference type="InterPro" id="IPR007374">
    <property type="entry name" value="ASCH_domain"/>
</dbReference>
<evidence type="ECO:0000259" key="1">
    <source>
        <dbReference type="SMART" id="SM01022"/>
    </source>
</evidence>
<dbReference type="CDD" id="cd06554">
    <property type="entry name" value="ASCH_ASC-1_like"/>
    <property type="match status" value="1"/>
</dbReference>
<dbReference type="InterPro" id="IPR015947">
    <property type="entry name" value="PUA-like_sf"/>
</dbReference>
<dbReference type="Gene3D" id="2.30.130.30">
    <property type="entry name" value="Hypothetical protein"/>
    <property type="match status" value="1"/>
</dbReference>
<dbReference type="SMART" id="SM01022">
    <property type="entry name" value="ASCH"/>
    <property type="match status" value="1"/>
</dbReference>
<dbReference type="PATRIC" id="fig|55802.8.peg.1106"/>
<dbReference type="STRING" id="55802.TBCH5v1_1117"/>
<dbReference type="Proteomes" id="UP000066042">
    <property type="component" value="Chromosome"/>
</dbReference>
<protein>
    <recommendedName>
        <fullName evidence="1">ASCH domain-containing protein</fullName>
    </recommendedName>
</protein>
<dbReference type="AlphaFoldDB" id="A0A0S1XBD9"/>
<evidence type="ECO:0000313" key="3">
    <source>
        <dbReference type="Proteomes" id="UP000066042"/>
    </source>
</evidence>
<proteinExistence type="predicted"/>
<gene>
    <name evidence="2" type="ORF">TBCH5v1_1117</name>
</gene>
<organism evidence="2 3">
    <name type="scientific">Thermococcus barophilus</name>
    <dbReference type="NCBI Taxonomy" id="55802"/>
    <lineage>
        <taxon>Archaea</taxon>
        <taxon>Methanobacteriati</taxon>
        <taxon>Methanobacteriota</taxon>
        <taxon>Thermococci</taxon>
        <taxon>Thermococcales</taxon>
        <taxon>Thermococcaceae</taxon>
        <taxon>Thermococcus</taxon>
    </lineage>
</organism>
<dbReference type="EMBL" id="CP013050">
    <property type="protein sequence ID" value="ALM75056.1"/>
    <property type="molecule type" value="Genomic_DNA"/>
</dbReference>
<accession>A0A0S1XBD9</accession>
<sequence>MREMKGLIVKEPFASWIVEGKKVWEIRKSRTKIRGEIFIISKKKAIGKVKLVDVLGPFTPEELADHKDKHLADYEFLKKYAKGKKLYAWVLSNPQKFEEPKEVLMANGAQIWVNIRGFKT</sequence>
<reference evidence="2 3" key="1">
    <citation type="journal article" date="2016" name="Genome Announc.">
        <title>Complete genome sequence of the hyperthermophilic and piezophilic archaeon Thermococcus barophilus Ch5, capable of growth at the expense of hydrogenogenesis from carbon monoxide and formate.</title>
        <authorList>
            <person name="Oger P."/>
            <person name="Sokolova T.G."/>
            <person name="Kozhevnikova D.A."/>
            <person name="Taranov E.A."/>
            <person name="Vannier P."/>
            <person name="Lee H.S."/>
            <person name="Kwon K.K."/>
            <person name="Kang S.G."/>
            <person name="Lee J.H."/>
            <person name="Bonch-Osmolovskaya E.A."/>
            <person name="Lebedinsky A.V."/>
        </authorList>
    </citation>
    <scope>NUCLEOTIDE SEQUENCE [LARGE SCALE GENOMIC DNA]</scope>
    <source>
        <strain evidence="3">Ch5</strain>
    </source>
</reference>
<feature type="domain" description="ASCH" evidence="1">
    <location>
        <begin position="7"/>
        <end position="101"/>
    </location>
</feature>
<evidence type="ECO:0000313" key="2">
    <source>
        <dbReference type="EMBL" id="ALM75056.1"/>
    </source>
</evidence>
<dbReference type="Pfam" id="PF04266">
    <property type="entry name" value="ASCH"/>
    <property type="match status" value="1"/>
</dbReference>
<dbReference type="SUPFAM" id="SSF88697">
    <property type="entry name" value="PUA domain-like"/>
    <property type="match status" value="1"/>
</dbReference>